<keyword evidence="1" id="KW-0732">Signal</keyword>
<reference evidence="3" key="1">
    <citation type="submission" date="2022-09" db="EMBL/GenBank/DDBJ databases">
        <authorList>
            <person name="Yuan C."/>
            <person name="Ke Z."/>
        </authorList>
    </citation>
    <scope>NUCLEOTIDE SEQUENCE</scope>
    <source>
        <strain evidence="3">LB-8</strain>
    </source>
</reference>
<proteinExistence type="predicted"/>
<evidence type="ECO:0000313" key="4">
    <source>
        <dbReference type="Proteomes" id="UP001155483"/>
    </source>
</evidence>
<organism evidence="3 4">
    <name type="scientific">Paraflavisolibacter caeni</name>
    <dbReference type="NCBI Taxonomy" id="2982496"/>
    <lineage>
        <taxon>Bacteria</taxon>
        <taxon>Pseudomonadati</taxon>
        <taxon>Bacteroidota</taxon>
        <taxon>Chitinophagia</taxon>
        <taxon>Chitinophagales</taxon>
        <taxon>Chitinophagaceae</taxon>
        <taxon>Paraflavisolibacter</taxon>
    </lineage>
</organism>
<dbReference type="Pfam" id="PF18962">
    <property type="entry name" value="Por_Secre_tail"/>
    <property type="match status" value="1"/>
</dbReference>
<dbReference type="Gene3D" id="2.60.40.10">
    <property type="entry name" value="Immunoglobulins"/>
    <property type="match status" value="1"/>
</dbReference>
<gene>
    <name evidence="3" type="ORF">OCK74_01920</name>
</gene>
<name>A0A9X2XT62_9BACT</name>
<reference evidence="3" key="2">
    <citation type="submission" date="2023-04" db="EMBL/GenBank/DDBJ databases">
        <title>Paracnuella aquatica gen. nov., sp. nov., a member of the family Chitinophagaceae isolated from a hot spring.</title>
        <authorList>
            <person name="Wang C."/>
        </authorList>
    </citation>
    <scope>NUCLEOTIDE SEQUENCE</scope>
    <source>
        <strain evidence="3">LB-8</strain>
    </source>
</reference>
<evidence type="ECO:0000259" key="2">
    <source>
        <dbReference type="Pfam" id="PF18962"/>
    </source>
</evidence>
<keyword evidence="4" id="KW-1185">Reference proteome</keyword>
<feature type="signal peptide" evidence="1">
    <location>
        <begin position="1"/>
        <end position="25"/>
    </location>
</feature>
<dbReference type="RefSeq" id="WP_279295292.1">
    <property type="nucleotide sequence ID" value="NZ_JAOTIF010000001.1"/>
</dbReference>
<sequence>MKTPRLFFSLIFVSLYFFASGQYSATSSLAASYISGTVNSASTWNVLSAMQNNDNQFAYSLISGTNKYTNEIDAVDWGFQTSNTSQAKYIPSNATINGIEVTIRLKKSLSGNIRVSKVTLLKGGREISVNKATTTSLPSSATNFVYGSSVDTWGNSWNPSDFTGQGFGVRFAARQKGKKDVQVEVDYIKITVYFNQTFFYSKSSGNLENLTTWGSSTDGSGTTPVNFTSEGQVFFLRNRSTSSFTGNIKITGNNSKMVIGDGSNATQLTIPSNYSLEASVELMSNSSLTVSNTSVPVITNVADNTTVTYNATGDQTISNIPYYNLIIGGSGIKSLASNSSGLSVVNNVLTIHSGATLHNQGNNVMVLGTSNGIINNGTATGTGKYTYEILDGNTNIQGNGTFSNLEISAITSNNGTSIIALSNPTLVTGTLTLLDGVLSNGSNLTMASGSIIKIVEGSLSNYITQSSIYDVVYVITSLSKTTGTELSGQVRDITVQIPTGAVLSLGANLNVGRDLLISSGTLDVTNNNYTVSVGGNFTNNGSLMVRNSTLTLNGSGAQTINGTSAQNLYNLTVSNATGGSVLLNTPVSVSNALSLANGIVTSSSTNLLSLGSSASVTGGSNNSYISGPLRQTLGATSGTKTFPIGKSGSYKPAILTLNQKTSTLTTYTAEVFNGTPSARTLPSSLTSISDVRYYNISSSDNSNLSSAVVSLTYDLSDQISDYSLLRIAKSQGAEWINIEGSASSMSGAGTITSNSFYSFSDFVFAKAASTTNTVLPLTWVSFDGAKKQNSIELTWKTANEVNTSYFQIERSSNGTNWNIIGRLNTKGMGANSYVITDLTPLSVNYYRIKQVDLDGKYTYSKVIAIQNKVDNKQFAVQPNPVRGSRFNCFIPDEEILAAQAITVRIYDISGKVIFTTKAAPIMYLPIDCSAFKPGMYVIAIEGGSKTQHSKFILQ</sequence>
<protein>
    <submittedName>
        <fullName evidence="3">T9SS type A sorting domain-containing protein</fullName>
    </submittedName>
</protein>
<dbReference type="AlphaFoldDB" id="A0A9X2XT62"/>
<feature type="domain" description="Secretion system C-terminal sorting" evidence="2">
    <location>
        <begin position="878"/>
        <end position="952"/>
    </location>
</feature>
<comment type="caution">
    <text evidence="3">The sequence shown here is derived from an EMBL/GenBank/DDBJ whole genome shotgun (WGS) entry which is preliminary data.</text>
</comment>
<evidence type="ECO:0000313" key="3">
    <source>
        <dbReference type="EMBL" id="MCU7547847.1"/>
    </source>
</evidence>
<accession>A0A9X2XT62</accession>
<dbReference type="InterPro" id="IPR013783">
    <property type="entry name" value="Ig-like_fold"/>
</dbReference>
<feature type="chain" id="PRO_5040870012" evidence="1">
    <location>
        <begin position="26"/>
        <end position="954"/>
    </location>
</feature>
<dbReference type="NCBIfam" id="TIGR04183">
    <property type="entry name" value="Por_Secre_tail"/>
    <property type="match status" value="1"/>
</dbReference>
<dbReference type="Proteomes" id="UP001155483">
    <property type="component" value="Unassembled WGS sequence"/>
</dbReference>
<evidence type="ECO:0000256" key="1">
    <source>
        <dbReference type="SAM" id="SignalP"/>
    </source>
</evidence>
<dbReference type="EMBL" id="JAOTIF010000001">
    <property type="protein sequence ID" value="MCU7547847.1"/>
    <property type="molecule type" value="Genomic_DNA"/>
</dbReference>
<dbReference type="InterPro" id="IPR026444">
    <property type="entry name" value="Secre_tail"/>
</dbReference>